<reference evidence="2" key="1">
    <citation type="submission" date="2021-02" db="EMBL/GenBank/DDBJ databases">
        <authorList>
            <person name="Dougan E. K."/>
            <person name="Rhodes N."/>
            <person name="Thang M."/>
            <person name="Chan C."/>
        </authorList>
    </citation>
    <scope>NUCLEOTIDE SEQUENCE</scope>
</reference>
<name>A0A813E266_POLGL</name>
<protein>
    <recommendedName>
        <fullName evidence="4">MBD domain-containing protein</fullName>
    </recommendedName>
</protein>
<proteinExistence type="predicted"/>
<evidence type="ECO:0000313" key="2">
    <source>
        <dbReference type="EMBL" id="CAE8592895.1"/>
    </source>
</evidence>
<feature type="coiled-coil region" evidence="1">
    <location>
        <begin position="40"/>
        <end position="67"/>
    </location>
</feature>
<evidence type="ECO:0008006" key="4">
    <source>
        <dbReference type="Google" id="ProtNLM"/>
    </source>
</evidence>
<evidence type="ECO:0000313" key="3">
    <source>
        <dbReference type="Proteomes" id="UP000654075"/>
    </source>
</evidence>
<keyword evidence="1" id="KW-0175">Coiled coil</keyword>
<organism evidence="2 3">
    <name type="scientific">Polarella glacialis</name>
    <name type="common">Dinoflagellate</name>
    <dbReference type="NCBI Taxonomy" id="89957"/>
    <lineage>
        <taxon>Eukaryota</taxon>
        <taxon>Sar</taxon>
        <taxon>Alveolata</taxon>
        <taxon>Dinophyceae</taxon>
        <taxon>Suessiales</taxon>
        <taxon>Suessiaceae</taxon>
        <taxon>Polarella</taxon>
    </lineage>
</organism>
<sequence>MRKLGKLGSRHRFQQLKCTRPKKGRGKKLEEKCFRFESPSGEAFEQLEDCLKQIEEEEEQRRQLTELDAMVKPSRNLSLSTVQGWKGWTVESLGGKKHRYTDPTGKVFSTLRDIEACSGKDLLAT</sequence>
<feature type="non-terminal residue" evidence="2">
    <location>
        <position position="125"/>
    </location>
</feature>
<dbReference type="EMBL" id="CAJNNV010005961">
    <property type="protein sequence ID" value="CAE8592895.1"/>
    <property type="molecule type" value="Genomic_DNA"/>
</dbReference>
<dbReference type="Proteomes" id="UP000654075">
    <property type="component" value="Unassembled WGS sequence"/>
</dbReference>
<evidence type="ECO:0000256" key="1">
    <source>
        <dbReference type="SAM" id="Coils"/>
    </source>
</evidence>
<accession>A0A813E266</accession>
<dbReference type="AlphaFoldDB" id="A0A813E266"/>
<comment type="caution">
    <text evidence="2">The sequence shown here is derived from an EMBL/GenBank/DDBJ whole genome shotgun (WGS) entry which is preliminary data.</text>
</comment>
<keyword evidence="3" id="KW-1185">Reference proteome</keyword>
<gene>
    <name evidence="2" type="ORF">PGLA1383_LOCUS11513</name>
</gene>